<evidence type="ECO:0000313" key="2">
    <source>
        <dbReference type="EMBL" id="KAK0422646.1"/>
    </source>
</evidence>
<comment type="caution">
    <text evidence="2">The sequence shown here is derived from an EMBL/GenBank/DDBJ whole genome shotgun (WGS) entry which is preliminary data.</text>
</comment>
<protein>
    <submittedName>
        <fullName evidence="2">Uncharacterized protein</fullName>
    </submittedName>
</protein>
<dbReference type="EMBL" id="JAUCMV010000001">
    <property type="protein sequence ID" value="KAK0422646.1"/>
    <property type="molecule type" value="Genomic_DNA"/>
</dbReference>
<name>A0AA39IDZ8_9BILA</name>
<feature type="coiled-coil region" evidence="1">
    <location>
        <begin position="127"/>
        <end position="269"/>
    </location>
</feature>
<dbReference type="Proteomes" id="UP001175271">
    <property type="component" value="Unassembled WGS sequence"/>
</dbReference>
<evidence type="ECO:0000256" key="1">
    <source>
        <dbReference type="SAM" id="Coils"/>
    </source>
</evidence>
<reference evidence="2" key="1">
    <citation type="submission" date="2023-06" db="EMBL/GenBank/DDBJ databases">
        <title>Genomic analysis of the entomopathogenic nematode Steinernema hermaphroditum.</title>
        <authorList>
            <person name="Schwarz E.M."/>
            <person name="Heppert J.K."/>
            <person name="Baniya A."/>
            <person name="Schwartz H.T."/>
            <person name="Tan C.-H."/>
            <person name="Antoshechkin I."/>
            <person name="Sternberg P.W."/>
            <person name="Goodrich-Blair H."/>
            <person name="Dillman A.R."/>
        </authorList>
    </citation>
    <scope>NUCLEOTIDE SEQUENCE</scope>
    <source>
        <strain evidence="2">PS9179</strain>
        <tissue evidence="2">Whole animal</tissue>
    </source>
</reference>
<sequence>MAGVLPYSSLASHLVGLHSASMSRPEMSIVDEDSIRYGLRSPTFSLQVASLSKFIQTVPKQLISENSFVDTLLSQSDELEEPFAKHLLLKTIEFARMVNSPGNYVPYEVTAAFLNLVDDVYVRDQELEDGVEDLKSLEEKVQGLGEDLRVADEKRAAMRARLFELERRQVDETNFASRSESLEKKCRRLEEELEEAMARMVSLLVKNSDLEEKIEKLAWESKIHEEERDEERSGKQALEVLLREAEEKMAKYEEERLQLHATIEQLKGDKFSLKLANDDLHRARGLQGAIEKAQADGTREMLKMFAERLVNGLNL</sequence>
<accession>A0AA39IDZ8</accession>
<dbReference type="AlphaFoldDB" id="A0AA39IDZ8"/>
<keyword evidence="3" id="KW-1185">Reference proteome</keyword>
<proteinExistence type="predicted"/>
<evidence type="ECO:0000313" key="3">
    <source>
        <dbReference type="Proteomes" id="UP001175271"/>
    </source>
</evidence>
<keyword evidence="1" id="KW-0175">Coiled coil</keyword>
<gene>
    <name evidence="2" type="ORF">QR680_007696</name>
</gene>
<organism evidence="2 3">
    <name type="scientific">Steinernema hermaphroditum</name>
    <dbReference type="NCBI Taxonomy" id="289476"/>
    <lineage>
        <taxon>Eukaryota</taxon>
        <taxon>Metazoa</taxon>
        <taxon>Ecdysozoa</taxon>
        <taxon>Nematoda</taxon>
        <taxon>Chromadorea</taxon>
        <taxon>Rhabditida</taxon>
        <taxon>Tylenchina</taxon>
        <taxon>Panagrolaimomorpha</taxon>
        <taxon>Strongyloidoidea</taxon>
        <taxon>Steinernematidae</taxon>
        <taxon>Steinernema</taxon>
    </lineage>
</organism>